<dbReference type="EMBL" id="CAEKDK010000001">
    <property type="protein sequence ID" value="CAB4266289.1"/>
    <property type="molecule type" value="Genomic_DNA"/>
</dbReference>
<dbReference type="Proteomes" id="UP000507222">
    <property type="component" value="Unassembled WGS sequence"/>
</dbReference>
<evidence type="ECO:0000313" key="1">
    <source>
        <dbReference type="EMBL" id="CAB4266289.1"/>
    </source>
</evidence>
<protein>
    <submittedName>
        <fullName evidence="1">Uncharacterized protein</fullName>
    </submittedName>
</protein>
<gene>
    <name evidence="1" type="ORF">CURHAP_LOCUS8558</name>
</gene>
<reference evidence="1 2" key="1">
    <citation type="submission" date="2020-05" db="EMBL/GenBank/DDBJ databases">
        <authorList>
            <person name="Campoy J."/>
            <person name="Schneeberger K."/>
            <person name="Spophaly S."/>
        </authorList>
    </citation>
    <scope>NUCLEOTIDE SEQUENCE [LARGE SCALE GENOMIC DNA]</scope>
    <source>
        <strain evidence="1">PruArmRojPasFocal</strain>
    </source>
</reference>
<accession>A0A6J5TRD6</accession>
<name>A0A6J5TRD6_PRUAR</name>
<sequence length="64" mass="7507">MDVGSCPSGKFKLYDQLELQEFQDKFVIKSVEAPDQGFLIDRRDWTIEFAEIRWLEGEEPQAKV</sequence>
<dbReference type="AlphaFoldDB" id="A0A6J5TRD6"/>
<proteinExistence type="predicted"/>
<organism evidence="1 2">
    <name type="scientific">Prunus armeniaca</name>
    <name type="common">Apricot</name>
    <name type="synonym">Armeniaca vulgaris</name>
    <dbReference type="NCBI Taxonomy" id="36596"/>
    <lineage>
        <taxon>Eukaryota</taxon>
        <taxon>Viridiplantae</taxon>
        <taxon>Streptophyta</taxon>
        <taxon>Embryophyta</taxon>
        <taxon>Tracheophyta</taxon>
        <taxon>Spermatophyta</taxon>
        <taxon>Magnoliopsida</taxon>
        <taxon>eudicotyledons</taxon>
        <taxon>Gunneridae</taxon>
        <taxon>Pentapetalae</taxon>
        <taxon>rosids</taxon>
        <taxon>fabids</taxon>
        <taxon>Rosales</taxon>
        <taxon>Rosaceae</taxon>
        <taxon>Amygdaloideae</taxon>
        <taxon>Amygdaleae</taxon>
        <taxon>Prunus</taxon>
    </lineage>
</organism>
<evidence type="ECO:0000313" key="2">
    <source>
        <dbReference type="Proteomes" id="UP000507222"/>
    </source>
</evidence>